<name>A0A8J3C5Z7_9PSEU</name>
<keyword evidence="3" id="KW-1185">Reference proteome</keyword>
<proteinExistence type="predicted"/>
<dbReference type="GO" id="GO:0006313">
    <property type="term" value="P:DNA transposition"/>
    <property type="evidence" value="ECO:0007669"/>
    <property type="project" value="InterPro"/>
</dbReference>
<dbReference type="PANTHER" id="PTHR33055">
    <property type="entry name" value="TRANSPOSASE FOR INSERTION SEQUENCE ELEMENT IS1111A"/>
    <property type="match status" value="1"/>
</dbReference>
<dbReference type="PANTHER" id="PTHR33055:SF3">
    <property type="entry name" value="PUTATIVE TRANSPOSASE FOR IS117-RELATED"/>
    <property type="match status" value="1"/>
</dbReference>
<sequence>MVDKALTAASEQTVALPQELVTAPLISRWPASSSTWTGTSKSSANTSGDRFADHLHAEHITSVDGFGPILGAQLIADTGGDLQTAFGNPERLAAYAGLAPVPRDSGRVRGNLHRPKRYHRGLRRVFYMAVLSAIKRPDGPSHIFYQRKRTEGKIYTQAQIALARRLVDVVWELLRDSRTFHNSPPLTAHAA</sequence>
<evidence type="ECO:0000259" key="1">
    <source>
        <dbReference type="Pfam" id="PF02371"/>
    </source>
</evidence>
<organism evidence="2 3">
    <name type="scientific">Longimycelium tulufanense</name>
    <dbReference type="NCBI Taxonomy" id="907463"/>
    <lineage>
        <taxon>Bacteria</taxon>
        <taxon>Bacillati</taxon>
        <taxon>Actinomycetota</taxon>
        <taxon>Actinomycetes</taxon>
        <taxon>Pseudonocardiales</taxon>
        <taxon>Pseudonocardiaceae</taxon>
        <taxon>Longimycelium</taxon>
    </lineage>
</organism>
<gene>
    <name evidence="2" type="ORF">GCM10012275_02140</name>
</gene>
<evidence type="ECO:0000313" key="3">
    <source>
        <dbReference type="Proteomes" id="UP000637578"/>
    </source>
</evidence>
<dbReference type="Pfam" id="PF02371">
    <property type="entry name" value="Transposase_20"/>
    <property type="match status" value="1"/>
</dbReference>
<evidence type="ECO:0000313" key="2">
    <source>
        <dbReference type="EMBL" id="GGM34362.1"/>
    </source>
</evidence>
<feature type="domain" description="Transposase IS116/IS110/IS902 C-terminal" evidence="1">
    <location>
        <begin position="58"/>
        <end position="142"/>
    </location>
</feature>
<dbReference type="InterPro" id="IPR003346">
    <property type="entry name" value="Transposase_20"/>
</dbReference>
<dbReference type="EMBL" id="BMMK01000001">
    <property type="protein sequence ID" value="GGM34362.1"/>
    <property type="molecule type" value="Genomic_DNA"/>
</dbReference>
<dbReference type="Proteomes" id="UP000637578">
    <property type="component" value="Unassembled WGS sequence"/>
</dbReference>
<dbReference type="AlphaFoldDB" id="A0A8J3C5Z7"/>
<dbReference type="GO" id="GO:0004803">
    <property type="term" value="F:transposase activity"/>
    <property type="evidence" value="ECO:0007669"/>
    <property type="project" value="InterPro"/>
</dbReference>
<reference evidence="2" key="2">
    <citation type="submission" date="2020-09" db="EMBL/GenBank/DDBJ databases">
        <authorList>
            <person name="Sun Q."/>
            <person name="Zhou Y."/>
        </authorList>
    </citation>
    <scope>NUCLEOTIDE SEQUENCE</scope>
    <source>
        <strain evidence="2">CGMCC 4.5737</strain>
    </source>
</reference>
<dbReference type="GO" id="GO:0003677">
    <property type="term" value="F:DNA binding"/>
    <property type="evidence" value="ECO:0007669"/>
    <property type="project" value="InterPro"/>
</dbReference>
<dbReference type="InterPro" id="IPR047650">
    <property type="entry name" value="Transpos_IS110"/>
</dbReference>
<reference evidence="2" key="1">
    <citation type="journal article" date="2014" name="Int. J. Syst. Evol. Microbiol.">
        <title>Complete genome sequence of Corynebacterium casei LMG S-19264T (=DSM 44701T), isolated from a smear-ripened cheese.</title>
        <authorList>
            <consortium name="US DOE Joint Genome Institute (JGI-PGF)"/>
            <person name="Walter F."/>
            <person name="Albersmeier A."/>
            <person name="Kalinowski J."/>
            <person name="Ruckert C."/>
        </authorList>
    </citation>
    <scope>NUCLEOTIDE SEQUENCE</scope>
    <source>
        <strain evidence="2">CGMCC 4.5737</strain>
    </source>
</reference>
<comment type="caution">
    <text evidence="2">The sequence shown here is derived from an EMBL/GenBank/DDBJ whole genome shotgun (WGS) entry which is preliminary data.</text>
</comment>
<accession>A0A8J3C5Z7</accession>
<protein>
    <recommendedName>
        <fullName evidence="1">Transposase IS116/IS110/IS902 C-terminal domain-containing protein</fullName>
    </recommendedName>
</protein>